<feature type="coiled-coil region" evidence="1">
    <location>
        <begin position="522"/>
        <end position="581"/>
    </location>
</feature>
<dbReference type="Proteomes" id="UP000315377">
    <property type="component" value="Chromosome"/>
</dbReference>
<feature type="compositionally biased region" description="Low complexity" evidence="2">
    <location>
        <begin position="978"/>
        <end position="1010"/>
    </location>
</feature>
<evidence type="ECO:0000313" key="8">
    <source>
        <dbReference type="Proteomes" id="UP001209276"/>
    </source>
</evidence>
<feature type="compositionally biased region" description="Basic and acidic residues" evidence="2">
    <location>
        <begin position="942"/>
        <end position="977"/>
    </location>
</feature>
<feature type="coiled-coil region" evidence="1">
    <location>
        <begin position="734"/>
        <end position="775"/>
    </location>
</feature>
<dbReference type="AlphaFoldDB" id="A0AAP9DXT0"/>
<gene>
    <name evidence="6" type="ORF">FLT43_25270</name>
    <name evidence="5" type="ORF">M5W83_00050</name>
</gene>
<dbReference type="Pfam" id="PF04536">
    <property type="entry name" value="TPM_phosphatase"/>
    <property type="match status" value="2"/>
</dbReference>
<feature type="region of interest" description="Disordered" evidence="2">
    <location>
        <begin position="327"/>
        <end position="353"/>
    </location>
</feature>
<keyword evidence="1" id="KW-0175">Coiled coil</keyword>
<organism evidence="6 7">
    <name type="scientific">Paenibacillus thiaminolyticus</name>
    <name type="common">Bacillus thiaminolyticus</name>
    <dbReference type="NCBI Taxonomy" id="49283"/>
    <lineage>
        <taxon>Bacteria</taxon>
        <taxon>Bacillati</taxon>
        <taxon>Bacillota</taxon>
        <taxon>Bacilli</taxon>
        <taxon>Bacillales</taxon>
        <taxon>Paenibacillaceae</taxon>
        <taxon>Paenibacillus</taxon>
    </lineage>
</organism>
<dbReference type="Proteomes" id="UP001209276">
    <property type="component" value="Unassembled WGS sequence"/>
</dbReference>
<evidence type="ECO:0000256" key="2">
    <source>
        <dbReference type="SAM" id="MobiDB-lite"/>
    </source>
</evidence>
<dbReference type="GeneID" id="76999271"/>
<evidence type="ECO:0000313" key="6">
    <source>
        <dbReference type="EMBL" id="QDM46393.1"/>
    </source>
</evidence>
<dbReference type="EMBL" id="JAMDMM010000002">
    <property type="protein sequence ID" value="MCY9605586.1"/>
    <property type="molecule type" value="Genomic_DNA"/>
</dbReference>
<feature type="domain" description="TPM" evidence="4">
    <location>
        <begin position="212"/>
        <end position="318"/>
    </location>
</feature>
<feature type="coiled-coil region" evidence="1">
    <location>
        <begin position="838"/>
        <end position="872"/>
    </location>
</feature>
<feature type="region of interest" description="Disordered" evidence="2">
    <location>
        <begin position="942"/>
        <end position="1010"/>
    </location>
</feature>
<evidence type="ECO:0000313" key="7">
    <source>
        <dbReference type="Proteomes" id="UP000315377"/>
    </source>
</evidence>
<dbReference type="InterPro" id="IPR007621">
    <property type="entry name" value="TPM_dom"/>
</dbReference>
<feature type="domain" description="TPM" evidence="4">
    <location>
        <begin position="35"/>
        <end position="156"/>
    </location>
</feature>
<keyword evidence="8" id="KW-1185">Reference proteome</keyword>
<sequence length="1010" mass="112883">MQYALRIVMLLLVIMMSAGPGTARAEGIPAKDGLVQDTAQMLSKKSIASIEKAAKGKLYTFYLLTVDSLNGKAPATYANDVYEHWELGADDILLLISKQERRVEMNFNNPSLQAAIDAKVGIRGDAAGSLTSWLDTHFIPKAKEGDFAAASVSVMKSTHALKPQTSAGSKPAAKPGAKADGAAQTGGNSAKAALVQDKARMITKEALPSVKKAAQGKLYTFRLVTVDSFKGAAPEEYANKLYQDLGLGSDDILLLLSKKERRVEMNFNNPALQDQIDAETGIRGDVPGSLKAWLDAHFIPKAKEGDFAAASIALMKATHALKPLAPAAGKTEPDAVKQDGPLQEPPPTRRGNTSALPLAIDWQLVLLCAGGLLVLAVAGERGELWIRLRLLLRRQPALMVRVNQALEKNKTYLDLSQGETQHAARTADRELADILIWLSARQQELETIPKRQWLMPALRKQVAGAAAELKERTADAERLVAVIDHIEALDRTLKQTIADAEERLLAADRDIAAEIQARGWPLDELQRRYHAVKAELAESKQLEIFDPLGAEHRVVHANEELRRLENDVASIAELAEIYRRTPQQMAESRERVRSIAQEFRLKLVRIDPYGNIEESGQVNEQMHELLRHGDIPAAIQRVELMRQLLADAVNMTQRQADLQVKNVSDIAQIKSRLEGYRRRDQDLSEVTMRVQATYRTKHWEQLWHLYRGKYQYLSDIAPALGQAEYWSGIDVQEYDTAREALDRMLLQLAELDHAIERYERQIRDLDSAHQEALRKQAAGESAFATAQRILARQHLAQLWGQQEHRLERLQSGLRNLVADPPYDVDLMNELSGEFADEANEYLGVIERAAVQKRNAERELDRAASQYRRAYSRARRKINVSPFDSRFTSIHREASDLMRRGAYDEATRTISALSGIIGAMESAYNDVLQEERREEEARRAEARRREEARRAEARSREEAKRAEERRREEVKRAQERRSSNSSGGSSWGSGSSSSGGSSWNKNKNSSGGSNW</sequence>
<feature type="chain" id="PRO_5043053274" evidence="3">
    <location>
        <begin position="26"/>
        <end position="1010"/>
    </location>
</feature>
<evidence type="ECO:0000256" key="1">
    <source>
        <dbReference type="SAM" id="Coils"/>
    </source>
</evidence>
<feature type="compositionally biased region" description="Low complexity" evidence="2">
    <location>
        <begin position="166"/>
        <end position="183"/>
    </location>
</feature>
<dbReference type="RefSeq" id="WP_087442003.1">
    <property type="nucleotide sequence ID" value="NZ_CABMNB010000023.1"/>
</dbReference>
<evidence type="ECO:0000259" key="4">
    <source>
        <dbReference type="Pfam" id="PF04536"/>
    </source>
</evidence>
<feature type="region of interest" description="Disordered" evidence="2">
    <location>
        <begin position="161"/>
        <end position="187"/>
    </location>
</feature>
<feature type="signal peptide" evidence="3">
    <location>
        <begin position="1"/>
        <end position="25"/>
    </location>
</feature>
<reference evidence="6 7" key="1">
    <citation type="submission" date="2019-07" db="EMBL/GenBank/DDBJ databases">
        <title>Paenibacillus thiaminolyticus NRRL B-4156.</title>
        <authorList>
            <person name="Hehnly C."/>
            <person name="Zhang L."/>
        </authorList>
    </citation>
    <scope>NUCLEOTIDE SEQUENCE [LARGE SCALE GENOMIC DNA]</scope>
    <source>
        <strain evidence="6 7">NRRL B-4156</strain>
    </source>
</reference>
<dbReference type="EMBL" id="CP041405">
    <property type="protein sequence ID" value="QDM46393.1"/>
    <property type="molecule type" value="Genomic_DNA"/>
</dbReference>
<dbReference type="Gene3D" id="3.10.310.50">
    <property type="match status" value="2"/>
</dbReference>
<proteinExistence type="predicted"/>
<protein>
    <submittedName>
        <fullName evidence="5">TPM domain-containing protein</fullName>
    </submittedName>
</protein>
<accession>A0AAP9DXT0</accession>
<keyword evidence="3" id="KW-0732">Signal</keyword>
<reference evidence="5 8" key="2">
    <citation type="submission" date="2022-05" db="EMBL/GenBank/DDBJ databases">
        <title>Genome Sequencing of Bee-Associated Microbes.</title>
        <authorList>
            <person name="Dunlap C."/>
        </authorList>
    </citation>
    <scope>NUCLEOTIDE SEQUENCE [LARGE SCALE GENOMIC DNA]</scope>
    <source>
        <strain evidence="5 8">NRRL B-14613</strain>
    </source>
</reference>
<evidence type="ECO:0000313" key="5">
    <source>
        <dbReference type="EMBL" id="MCY9605586.1"/>
    </source>
</evidence>
<name>A0AAP9DXT0_PANTH</name>
<evidence type="ECO:0000256" key="3">
    <source>
        <dbReference type="SAM" id="SignalP"/>
    </source>
</evidence>